<gene>
    <name evidence="1" type="ORF">BA92_12880</name>
    <name evidence="2" type="ORF">IE90_06665</name>
</gene>
<dbReference type="Proteomes" id="UP000031980">
    <property type="component" value="Unassembled WGS sequence"/>
</dbReference>
<dbReference type="RefSeq" id="WP_041503083.1">
    <property type="nucleotide sequence ID" value="NZ_JPIT01000018.1"/>
</dbReference>
<keyword evidence="4" id="KW-1185">Reference proteome</keyword>
<comment type="caution">
    <text evidence="1">The sequence shown here is derived from an EMBL/GenBank/DDBJ whole genome shotgun (WGS) entry which is preliminary data.</text>
</comment>
<evidence type="ECO:0000313" key="4">
    <source>
        <dbReference type="Proteomes" id="UP000031980"/>
    </source>
</evidence>
<proteinExistence type="predicted"/>
<evidence type="ECO:0000313" key="1">
    <source>
        <dbReference type="EMBL" id="KIO42765.1"/>
    </source>
</evidence>
<dbReference type="EMBL" id="JPIT01000018">
    <property type="protein sequence ID" value="KIO45115.1"/>
    <property type="molecule type" value="Genomic_DNA"/>
</dbReference>
<sequence>MKKTIQFVLVMLILLAGGVLTGMAQNSNVVSPEFEMMLTNTARSGIIYRTQTCSPGGTFHVSFLGIFSGVPDVILCFVLPGAIPRYRNLGQVSAFVKAGVCVEDEGDYWFGCYVIDEHANPYFEYRLCVTLTVSGPPMAVITGQTDHLKMNKVSNPFAQLICTRTKSLIWRSKMLVLA</sequence>
<organism evidence="1 4">
    <name type="scientific">Sanguibacteroides justesenii</name>
    <dbReference type="NCBI Taxonomy" id="1547597"/>
    <lineage>
        <taxon>Bacteria</taxon>
        <taxon>Pseudomonadati</taxon>
        <taxon>Bacteroidota</taxon>
        <taxon>Bacteroidia</taxon>
        <taxon>Bacteroidales</taxon>
        <taxon>Porphyromonadaceae</taxon>
        <taxon>Sanguibacteroides</taxon>
    </lineage>
</organism>
<dbReference type="EMBL" id="JPIU01000049">
    <property type="protein sequence ID" value="KIO42765.1"/>
    <property type="molecule type" value="Genomic_DNA"/>
</dbReference>
<dbReference type="Proteomes" id="UP000031937">
    <property type="component" value="Unassembled WGS sequence"/>
</dbReference>
<evidence type="ECO:0000313" key="2">
    <source>
        <dbReference type="EMBL" id="KIO45115.1"/>
    </source>
</evidence>
<evidence type="ECO:0000313" key="3">
    <source>
        <dbReference type="Proteomes" id="UP000031937"/>
    </source>
</evidence>
<protein>
    <submittedName>
        <fullName evidence="1">Uncharacterized protein</fullName>
    </submittedName>
</protein>
<accession>A0A0C3R1V1</accession>
<reference evidence="2 3" key="2">
    <citation type="submission" date="2014-07" db="EMBL/GenBank/DDBJ databases">
        <title>Porphyromonadaceae bacterium OUH 334697 = ATCC BAA-2682 = DSM 28341 draft genome.</title>
        <authorList>
            <person name="Sydenham T.V."/>
            <person name="Hasman H."/>
            <person name="Justesen U.S."/>
        </authorList>
    </citation>
    <scope>NUCLEOTIDE SEQUENCE [LARGE SCALE GENOMIC DNA]</scope>
    <source>
        <strain evidence="2 3">OUH 334697</strain>
    </source>
</reference>
<name>A0A0C3R1V1_9PORP</name>
<dbReference type="AlphaFoldDB" id="A0A0C3R1V1"/>
<reference evidence="1 4" key="1">
    <citation type="submission" date="2014-07" db="EMBL/GenBank/DDBJ databases">
        <title>Porphyromonadaceae bacterium OUH 308042 = ATCC BAA-2681 = DSM 28342 draft genome.</title>
        <authorList>
            <person name="Sydenham T.V."/>
            <person name="Hasman H."/>
            <person name="Justensen U.S."/>
        </authorList>
    </citation>
    <scope>NUCLEOTIDE SEQUENCE [LARGE SCALE GENOMIC DNA]</scope>
    <source>
        <strain evidence="1 4">OUH 308042</strain>
    </source>
</reference>